<keyword evidence="2" id="KW-1185">Reference proteome</keyword>
<sequence length="117" mass="13392">MLNKKIFLISVIFLAGCTHATKKIYYWDKYPSTVYQYYHDKKSTPDDQIATLLVSMEKSQAKGQKTPPGLHAHLGLLYANIGHADLAFEEFNNEKRLFPESAAFMDFLMKKDKGSLK</sequence>
<evidence type="ECO:0000313" key="1">
    <source>
        <dbReference type="EMBL" id="TCV95130.1"/>
    </source>
</evidence>
<organism evidence="1 2">
    <name type="scientific">Biostraticola tofi</name>
    <dbReference type="NCBI Taxonomy" id="466109"/>
    <lineage>
        <taxon>Bacteria</taxon>
        <taxon>Pseudomonadati</taxon>
        <taxon>Pseudomonadota</taxon>
        <taxon>Gammaproteobacteria</taxon>
        <taxon>Enterobacterales</taxon>
        <taxon>Bruguierivoracaceae</taxon>
        <taxon>Biostraticola</taxon>
    </lineage>
</organism>
<gene>
    <name evidence="1" type="ORF">EDC52_10661</name>
</gene>
<name>A0A4R3YRR2_9GAMM</name>
<dbReference type="Pfam" id="PF16068">
    <property type="entry name" value="DUF4810"/>
    <property type="match status" value="1"/>
</dbReference>
<dbReference type="InterPro" id="IPR014508">
    <property type="entry name" value="UCP020555_TPR-like"/>
</dbReference>
<dbReference type="AlphaFoldDB" id="A0A4R3YRR2"/>
<accession>A0A4R3YRR2</accession>
<evidence type="ECO:0008006" key="3">
    <source>
        <dbReference type="Google" id="ProtNLM"/>
    </source>
</evidence>
<dbReference type="PROSITE" id="PS51257">
    <property type="entry name" value="PROKAR_LIPOPROTEIN"/>
    <property type="match status" value="1"/>
</dbReference>
<dbReference type="EMBL" id="SMCR01000006">
    <property type="protein sequence ID" value="TCV95130.1"/>
    <property type="molecule type" value="Genomic_DNA"/>
</dbReference>
<proteinExistence type="predicted"/>
<dbReference type="Proteomes" id="UP000295719">
    <property type="component" value="Unassembled WGS sequence"/>
</dbReference>
<comment type="caution">
    <text evidence="1">The sequence shown here is derived from an EMBL/GenBank/DDBJ whole genome shotgun (WGS) entry which is preliminary data.</text>
</comment>
<dbReference type="PIRSF" id="PIRSF020555">
    <property type="entry name" value="UCP020555"/>
    <property type="match status" value="1"/>
</dbReference>
<protein>
    <recommendedName>
        <fullName evidence="3">DUF4810 domain-containing protein</fullName>
    </recommendedName>
</protein>
<reference evidence="1 2" key="1">
    <citation type="submission" date="2019-03" db="EMBL/GenBank/DDBJ databases">
        <title>Genomic Encyclopedia of Type Strains, Phase IV (KMG-IV): sequencing the most valuable type-strain genomes for metagenomic binning, comparative biology and taxonomic classification.</title>
        <authorList>
            <person name="Goeker M."/>
        </authorList>
    </citation>
    <scope>NUCLEOTIDE SEQUENCE [LARGE SCALE GENOMIC DNA]</scope>
    <source>
        <strain evidence="1 2">DSM 19580</strain>
    </source>
</reference>
<evidence type="ECO:0000313" key="2">
    <source>
        <dbReference type="Proteomes" id="UP000295719"/>
    </source>
</evidence>